<dbReference type="Proteomes" id="UP001141552">
    <property type="component" value="Unassembled WGS sequence"/>
</dbReference>
<keyword evidence="2" id="KW-1185">Reference proteome</keyword>
<reference evidence="1" key="2">
    <citation type="journal article" date="2023" name="Plants (Basel)">
        <title>Annotation of the Turnera subulata (Passifloraceae) Draft Genome Reveals the S-Locus Evolved after the Divergence of Turneroideae from Passifloroideae in a Stepwise Manner.</title>
        <authorList>
            <person name="Henning P.M."/>
            <person name="Roalson E.H."/>
            <person name="Mir W."/>
            <person name="McCubbin A.G."/>
            <person name="Shore J.S."/>
        </authorList>
    </citation>
    <scope>NUCLEOTIDE SEQUENCE</scope>
    <source>
        <strain evidence="1">F60SS</strain>
    </source>
</reference>
<gene>
    <name evidence="1" type="ORF">Tsubulata_036720</name>
</gene>
<name>A0A9Q0G6A9_9ROSI</name>
<organism evidence="1 2">
    <name type="scientific">Turnera subulata</name>
    <dbReference type="NCBI Taxonomy" id="218843"/>
    <lineage>
        <taxon>Eukaryota</taxon>
        <taxon>Viridiplantae</taxon>
        <taxon>Streptophyta</taxon>
        <taxon>Embryophyta</taxon>
        <taxon>Tracheophyta</taxon>
        <taxon>Spermatophyta</taxon>
        <taxon>Magnoliopsida</taxon>
        <taxon>eudicotyledons</taxon>
        <taxon>Gunneridae</taxon>
        <taxon>Pentapetalae</taxon>
        <taxon>rosids</taxon>
        <taxon>fabids</taxon>
        <taxon>Malpighiales</taxon>
        <taxon>Passifloraceae</taxon>
        <taxon>Turnera</taxon>
    </lineage>
</organism>
<protein>
    <submittedName>
        <fullName evidence="1">Uncharacterized protein</fullName>
    </submittedName>
</protein>
<evidence type="ECO:0000313" key="2">
    <source>
        <dbReference type="Proteomes" id="UP001141552"/>
    </source>
</evidence>
<proteinExistence type="predicted"/>
<dbReference type="AlphaFoldDB" id="A0A9Q0G6A9"/>
<sequence length="59" mass="6788">MSPVANPGARGVNFATYVRLLIPVEKSSIRSVGRHQQQHCHSNWRLVISKFDLWYPLEP</sequence>
<feature type="non-terminal residue" evidence="1">
    <location>
        <position position="59"/>
    </location>
</feature>
<accession>A0A9Q0G6A9</accession>
<comment type="caution">
    <text evidence="1">The sequence shown here is derived from an EMBL/GenBank/DDBJ whole genome shotgun (WGS) entry which is preliminary data.</text>
</comment>
<reference evidence="1" key="1">
    <citation type="submission" date="2022-02" db="EMBL/GenBank/DDBJ databases">
        <authorList>
            <person name="Henning P.M."/>
            <person name="McCubbin A.G."/>
            <person name="Shore J.S."/>
        </authorList>
    </citation>
    <scope>NUCLEOTIDE SEQUENCE</scope>
    <source>
        <strain evidence="1">F60SS</strain>
        <tissue evidence="1">Leaves</tissue>
    </source>
</reference>
<dbReference type="EMBL" id="JAKUCV010002078">
    <property type="protein sequence ID" value="KAJ4843998.1"/>
    <property type="molecule type" value="Genomic_DNA"/>
</dbReference>
<evidence type="ECO:0000313" key="1">
    <source>
        <dbReference type="EMBL" id="KAJ4843998.1"/>
    </source>
</evidence>